<dbReference type="SUPFAM" id="SSF50729">
    <property type="entry name" value="PH domain-like"/>
    <property type="match status" value="1"/>
</dbReference>
<dbReference type="Pfam" id="PF00621">
    <property type="entry name" value="RhoGEF"/>
    <property type="match status" value="1"/>
</dbReference>
<dbReference type="SMART" id="SM00325">
    <property type="entry name" value="RhoGEF"/>
    <property type="match status" value="1"/>
</dbReference>
<evidence type="ECO:0000256" key="5">
    <source>
        <dbReference type="SAM" id="Coils"/>
    </source>
</evidence>
<comment type="subcellular location">
    <subcellularLocation>
        <location evidence="1">Cytoplasm</location>
    </subcellularLocation>
</comment>
<dbReference type="InterPro" id="IPR051480">
    <property type="entry name" value="Endocytic_GEF_Adapter"/>
</dbReference>
<dbReference type="CDD" id="cd00160">
    <property type="entry name" value="RhoGEF"/>
    <property type="match status" value="1"/>
</dbReference>
<keyword evidence="3" id="KW-0963">Cytoplasm</keyword>
<feature type="compositionally biased region" description="Low complexity" evidence="6">
    <location>
        <begin position="265"/>
        <end position="285"/>
    </location>
</feature>
<evidence type="ECO:0000256" key="3">
    <source>
        <dbReference type="ARBA" id="ARBA00022490"/>
    </source>
</evidence>
<feature type="region of interest" description="Disordered" evidence="6">
    <location>
        <begin position="342"/>
        <end position="375"/>
    </location>
</feature>
<evidence type="ECO:0000313" key="9">
    <source>
        <dbReference type="EMBL" id="ORX55702.1"/>
    </source>
</evidence>
<dbReference type="GO" id="GO:0035556">
    <property type="term" value="P:intracellular signal transduction"/>
    <property type="evidence" value="ECO:0007669"/>
    <property type="project" value="InterPro"/>
</dbReference>
<dbReference type="InterPro" id="IPR001452">
    <property type="entry name" value="SH3_domain"/>
</dbReference>
<dbReference type="SMART" id="SM00326">
    <property type="entry name" value="SH3"/>
    <property type="match status" value="2"/>
</dbReference>
<comment type="caution">
    <text evidence="9">The sequence shown here is derived from an EMBL/GenBank/DDBJ whole genome shotgun (WGS) entry which is preliminary data.</text>
</comment>
<dbReference type="SUPFAM" id="SSF50044">
    <property type="entry name" value="SH3-domain"/>
    <property type="match status" value="2"/>
</dbReference>
<evidence type="ECO:0000313" key="10">
    <source>
        <dbReference type="Proteomes" id="UP000242146"/>
    </source>
</evidence>
<dbReference type="PANTHER" id="PTHR46006:SF6">
    <property type="entry name" value="INTERSECTIN-2 ISOFORM X1"/>
    <property type="match status" value="1"/>
</dbReference>
<feature type="compositionally biased region" description="Basic and acidic residues" evidence="6">
    <location>
        <begin position="478"/>
        <end position="491"/>
    </location>
</feature>
<dbReference type="GO" id="GO:0035025">
    <property type="term" value="P:positive regulation of Rho protein signal transduction"/>
    <property type="evidence" value="ECO:0007669"/>
    <property type="project" value="TreeGrafter"/>
</dbReference>
<feature type="domain" description="DH" evidence="8">
    <location>
        <begin position="855"/>
        <end position="1037"/>
    </location>
</feature>
<evidence type="ECO:0000256" key="2">
    <source>
        <dbReference type="ARBA" id="ARBA00022443"/>
    </source>
</evidence>
<evidence type="ECO:0000256" key="6">
    <source>
        <dbReference type="SAM" id="MobiDB-lite"/>
    </source>
</evidence>
<dbReference type="InterPro" id="IPR011993">
    <property type="entry name" value="PH-like_dom_sf"/>
</dbReference>
<feature type="region of interest" description="Disordered" evidence="6">
    <location>
        <begin position="737"/>
        <end position="784"/>
    </location>
</feature>
<dbReference type="InterPro" id="IPR035899">
    <property type="entry name" value="DBL_dom_sf"/>
</dbReference>
<dbReference type="PROSITE" id="PS00741">
    <property type="entry name" value="DH_1"/>
    <property type="match status" value="1"/>
</dbReference>
<proteinExistence type="predicted"/>
<feature type="region of interest" description="Disordered" evidence="6">
    <location>
        <begin position="474"/>
        <end position="527"/>
    </location>
</feature>
<dbReference type="Gene3D" id="1.20.900.10">
    <property type="entry name" value="Dbl homology (DH) domain"/>
    <property type="match status" value="1"/>
</dbReference>
<evidence type="ECO:0000259" key="8">
    <source>
        <dbReference type="PROSITE" id="PS50010"/>
    </source>
</evidence>
<dbReference type="SUPFAM" id="SSF48065">
    <property type="entry name" value="DBL homology domain (DH-domain)"/>
    <property type="match status" value="1"/>
</dbReference>
<dbReference type="PROSITE" id="PS50010">
    <property type="entry name" value="DH_2"/>
    <property type="match status" value="1"/>
</dbReference>
<dbReference type="Pfam" id="PF14604">
    <property type="entry name" value="SH3_9"/>
    <property type="match status" value="2"/>
</dbReference>
<keyword evidence="5" id="KW-0175">Coiled coil</keyword>
<feature type="compositionally biased region" description="Low complexity" evidence="6">
    <location>
        <begin position="349"/>
        <end position="365"/>
    </location>
</feature>
<keyword evidence="2 4" id="KW-0728">SH3 domain</keyword>
<sequence length="1179" mass="133942">MAYEHQYHALDEPPSGGKQLRIGQLEKAIREQQFLLEQTSAIRANPSHDLDYLKRRIVELSQQIKDQQDNAISTNGYTARQWWSRFQTNKRQLEDLAQQRRSSLKEMDYLQTSIASLTTSLDDENNLWFRTQTDYRKHQQQVRTTSTSTSTSSLAATEEERLRSRAHAMVTARLNRSKSHAQLSLDAQELDQQHQAFKDQLQRIERQINDCQQDMSRLLHSSSFELDNGLDTDDKRWKDQQMFERGLYVHDDLARFIDDLPTTMSSANGPAPSSSSNRLSQSSMSKLQRRASYRRSLLTSPTTMVDMDSFIPPPIPTTDRPESPRSTADIRAEAQRRIEARRQQLSIPPSVMSSATQPSSSSTSQPPQPSSRLPLHAQDTYTDEEKAAQERFKQAEAEARQRLLDMRERREQAREKARKEQEQRKKAAEEAQHKAEQDLLDEKKRQEEAARECQEQARKEQEALAARQLQLEQQAQLEQERQQAKEDEERQRKARLAAQKAAQEKRRQRQAQATREKEAEQAAADALQRRQAFEQAILDSPSLTHAAPPSPPATVAAAPSPATMTPEASSESFAATNATAGTSGYGIDIEDEVDFGTIYRAKALYSYQGVREDDLTLVEDEELKAHPSKDSNSDWWYGTSLSTGAAGFFPRTYVEVVEKAFHVQTLYPFEKTREDDMVFGENEVLLVQPFQDDNGDWWYGTNEDTGESGYFPKTYVEVIDAANVAATMPTIVESAMEESPVSIESPPPTVPAKSLSPTQLATPAKDDRFHIPTGGGVSAPSTPVMKKNSLDVEKQDISRRRRAASNASTLSTGQASNLSITIMESSRPVSPSLATTWASTMDAIELQAIPTEERQRQEAIYELIVTEKSYLRDLQMIVNVFFVDSSKYLQPNEQDVIFSNIDDLLLCNTALLSDLEKRQRECANVIDCVGDIFLQHAESLNCYSSFCRNQSFASRFLQKKRSEDQWFDVFLKTAQSRPECRSLDLSHFLLQPVQRITRYPLLLKQILKSTPKRHPDYGLVKSALSKSSRVLDDVNEETRRFENRQKMSELSRILDMEGYGRLDAPGREYVMDGVLHKAKSGRKLQGYLFSDMFLLLEPLKGLSPKGYLYGLYREPMSIDRLTIRDLPTSTLRTSFNSPDETGIQLGYDNMVLALKTSSTSQKKQWISQIQHYSAVKSTM</sequence>
<feature type="compositionally biased region" description="Low complexity" evidence="6">
    <location>
        <begin position="542"/>
        <end position="570"/>
    </location>
</feature>
<dbReference type="GO" id="GO:0005737">
    <property type="term" value="C:cytoplasm"/>
    <property type="evidence" value="ECO:0007669"/>
    <property type="project" value="UniProtKB-SubCell"/>
</dbReference>
<dbReference type="GO" id="GO:0005085">
    <property type="term" value="F:guanyl-nucleotide exchange factor activity"/>
    <property type="evidence" value="ECO:0007669"/>
    <property type="project" value="InterPro"/>
</dbReference>
<dbReference type="Proteomes" id="UP000242146">
    <property type="component" value="Unassembled WGS sequence"/>
</dbReference>
<feature type="region of interest" description="Disordered" evidence="6">
    <location>
        <begin position="264"/>
        <end position="291"/>
    </location>
</feature>
<dbReference type="PROSITE" id="PS50002">
    <property type="entry name" value="SH3"/>
    <property type="match status" value="2"/>
</dbReference>
<dbReference type="Pfam" id="PF16652">
    <property type="entry name" value="PH_13"/>
    <property type="match status" value="1"/>
</dbReference>
<evidence type="ECO:0008006" key="11">
    <source>
        <dbReference type="Google" id="ProtNLM"/>
    </source>
</evidence>
<dbReference type="EMBL" id="MCGT01000011">
    <property type="protein sequence ID" value="ORX55702.1"/>
    <property type="molecule type" value="Genomic_DNA"/>
</dbReference>
<feature type="region of interest" description="Disordered" evidence="6">
    <location>
        <begin position="408"/>
        <end position="460"/>
    </location>
</feature>
<dbReference type="InterPro" id="IPR001331">
    <property type="entry name" value="GDS_CDC24_CS"/>
</dbReference>
<accession>A0A1X2GLE6</accession>
<evidence type="ECO:0000259" key="7">
    <source>
        <dbReference type="PROSITE" id="PS50002"/>
    </source>
</evidence>
<dbReference type="Gene3D" id="2.30.30.40">
    <property type="entry name" value="SH3 Domains"/>
    <property type="match status" value="2"/>
</dbReference>
<gene>
    <name evidence="9" type="ORF">DM01DRAFT_1335097</name>
</gene>
<organism evidence="9 10">
    <name type="scientific">Hesseltinella vesiculosa</name>
    <dbReference type="NCBI Taxonomy" id="101127"/>
    <lineage>
        <taxon>Eukaryota</taxon>
        <taxon>Fungi</taxon>
        <taxon>Fungi incertae sedis</taxon>
        <taxon>Mucoromycota</taxon>
        <taxon>Mucoromycotina</taxon>
        <taxon>Mucoromycetes</taxon>
        <taxon>Mucorales</taxon>
        <taxon>Cunninghamellaceae</taxon>
        <taxon>Hesseltinella</taxon>
    </lineage>
</organism>
<feature type="region of interest" description="Disordered" evidence="6">
    <location>
        <begin position="139"/>
        <end position="159"/>
    </location>
</feature>
<dbReference type="AlphaFoldDB" id="A0A1X2GLE6"/>
<dbReference type="InterPro" id="IPR036028">
    <property type="entry name" value="SH3-like_dom_sf"/>
</dbReference>
<dbReference type="PANTHER" id="PTHR46006">
    <property type="entry name" value="RHO GUANINE NUCLEOTIDE EXCHANGE FACTOR AT 64C, ISOFORM A"/>
    <property type="match status" value="1"/>
</dbReference>
<feature type="domain" description="SH3" evidence="7">
    <location>
        <begin position="596"/>
        <end position="657"/>
    </location>
</feature>
<keyword evidence="10" id="KW-1185">Reference proteome</keyword>
<dbReference type="SMART" id="SM00233">
    <property type="entry name" value="PH"/>
    <property type="match status" value="1"/>
</dbReference>
<feature type="coiled-coil region" evidence="5">
    <location>
        <begin position="180"/>
        <end position="221"/>
    </location>
</feature>
<protein>
    <recommendedName>
        <fullName evidence="11">DH domain-containing protein</fullName>
    </recommendedName>
</protein>
<feature type="compositionally biased region" description="Basic and acidic residues" evidence="6">
    <location>
        <begin position="319"/>
        <end position="330"/>
    </location>
</feature>
<evidence type="ECO:0000256" key="4">
    <source>
        <dbReference type="PROSITE-ProRule" id="PRU00192"/>
    </source>
</evidence>
<name>A0A1X2GLE6_9FUNG</name>
<feature type="region of interest" description="Disordered" evidence="6">
    <location>
        <begin position="304"/>
        <end position="330"/>
    </location>
</feature>
<dbReference type="STRING" id="101127.A0A1X2GLE6"/>
<dbReference type="OrthoDB" id="1716625at2759"/>
<dbReference type="InterPro" id="IPR001849">
    <property type="entry name" value="PH_domain"/>
</dbReference>
<feature type="region of interest" description="Disordered" evidence="6">
    <location>
        <begin position="542"/>
        <end position="572"/>
    </location>
</feature>
<dbReference type="Gene3D" id="2.30.29.30">
    <property type="entry name" value="Pleckstrin-homology domain (PH domain)/Phosphotyrosine-binding domain (PTB)"/>
    <property type="match status" value="1"/>
</dbReference>
<evidence type="ECO:0000256" key="1">
    <source>
        <dbReference type="ARBA" id="ARBA00004496"/>
    </source>
</evidence>
<feature type="compositionally biased region" description="Low complexity" evidence="6">
    <location>
        <begin position="144"/>
        <end position="153"/>
    </location>
</feature>
<feature type="domain" description="SH3" evidence="7">
    <location>
        <begin position="658"/>
        <end position="721"/>
    </location>
</feature>
<dbReference type="InterPro" id="IPR000219">
    <property type="entry name" value="DH_dom"/>
</dbReference>
<reference evidence="9 10" key="1">
    <citation type="submission" date="2016-07" db="EMBL/GenBank/DDBJ databases">
        <title>Pervasive Adenine N6-methylation of Active Genes in Fungi.</title>
        <authorList>
            <consortium name="DOE Joint Genome Institute"/>
            <person name="Mondo S.J."/>
            <person name="Dannebaum R.O."/>
            <person name="Kuo R.C."/>
            <person name="Labutti K."/>
            <person name="Haridas S."/>
            <person name="Kuo A."/>
            <person name="Salamov A."/>
            <person name="Ahrendt S.R."/>
            <person name="Lipzen A."/>
            <person name="Sullivan W."/>
            <person name="Andreopoulos W.B."/>
            <person name="Clum A."/>
            <person name="Lindquist E."/>
            <person name="Daum C."/>
            <person name="Ramamoorthy G.K."/>
            <person name="Gryganskyi A."/>
            <person name="Culley D."/>
            <person name="Magnuson J.K."/>
            <person name="James T.Y."/>
            <person name="O'Malley M.A."/>
            <person name="Stajich J.E."/>
            <person name="Spatafora J.W."/>
            <person name="Visel A."/>
            <person name="Grigoriev I.V."/>
        </authorList>
    </citation>
    <scope>NUCLEOTIDE SEQUENCE [LARGE SCALE GENOMIC DNA]</scope>
    <source>
        <strain evidence="9 10">NRRL 3301</strain>
    </source>
</reference>